<feature type="region of interest" description="Disordered" evidence="11">
    <location>
        <begin position="211"/>
        <end position="231"/>
    </location>
</feature>
<dbReference type="PRINTS" id="PR00184">
    <property type="entry name" value="NEISSPPORIN"/>
</dbReference>
<dbReference type="RefSeq" id="WP_098151719.1">
    <property type="nucleotide sequence ID" value="NZ_CADEQB010000008.1"/>
</dbReference>
<keyword evidence="4" id="KW-1134">Transmembrane beta strand</keyword>
<comment type="caution">
    <text evidence="14">The sequence shown here is derived from an EMBL/GenBank/DDBJ whole genome shotgun (WGS) entry which is preliminary data.</text>
</comment>
<dbReference type="CDD" id="cd00342">
    <property type="entry name" value="gram_neg_porins"/>
    <property type="match status" value="1"/>
</dbReference>
<evidence type="ECO:0000256" key="4">
    <source>
        <dbReference type="ARBA" id="ARBA00022452"/>
    </source>
</evidence>
<keyword evidence="7" id="KW-0406">Ion transport</keyword>
<dbReference type="PANTHER" id="PTHR34501:SF9">
    <property type="entry name" value="MAJOR OUTER MEMBRANE PROTEIN P.IA"/>
    <property type="match status" value="1"/>
</dbReference>
<evidence type="ECO:0000256" key="2">
    <source>
        <dbReference type="ARBA" id="ARBA00011233"/>
    </source>
</evidence>
<feature type="domain" description="Porin" evidence="13">
    <location>
        <begin position="10"/>
        <end position="353"/>
    </location>
</feature>
<organism evidence="14 15">
    <name type="scientific">Burkholderia gladioli</name>
    <name type="common">Pseudomonas marginata</name>
    <name type="synonym">Phytomonas marginata</name>
    <dbReference type="NCBI Taxonomy" id="28095"/>
    <lineage>
        <taxon>Bacteria</taxon>
        <taxon>Pseudomonadati</taxon>
        <taxon>Pseudomonadota</taxon>
        <taxon>Betaproteobacteria</taxon>
        <taxon>Burkholderiales</taxon>
        <taxon>Burkholderiaceae</taxon>
        <taxon>Burkholderia</taxon>
    </lineage>
</organism>
<gene>
    <name evidence="14" type="ORF">CRM94_06100</name>
</gene>
<dbReference type="AlphaFoldDB" id="A0A2A7SES4"/>
<evidence type="ECO:0000256" key="6">
    <source>
        <dbReference type="ARBA" id="ARBA00022729"/>
    </source>
</evidence>
<evidence type="ECO:0000313" key="14">
    <source>
        <dbReference type="EMBL" id="PEH41760.1"/>
    </source>
</evidence>
<feature type="signal peptide" evidence="12">
    <location>
        <begin position="1"/>
        <end position="20"/>
    </location>
</feature>
<dbReference type="GO" id="GO:0034220">
    <property type="term" value="P:monoatomic ion transmembrane transport"/>
    <property type="evidence" value="ECO:0007669"/>
    <property type="project" value="InterPro"/>
</dbReference>
<dbReference type="InterPro" id="IPR002299">
    <property type="entry name" value="Porin_Neis"/>
</dbReference>
<proteinExistence type="predicted"/>
<evidence type="ECO:0000256" key="7">
    <source>
        <dbReference type="ARBA" id="ARBA00023065"/>
    </source>
</evidence>
<dbReference type="GO" id="GO:0046930">
    <property type="term" value="C:pore complex"/>
    <property type="evidence" value="ECO:0007669"/>
    <property type="project" value="UniProtKB-KW"/>
</dbReference>
<feature type="chain" id="PRO_5012518186" evidence="12">
    <location>
        <begin position="21"/>
        <end position="397"/>
    </location>
</feature>
<keyword evidence="6 12" id="KW-0732">Signal</keyword>
<dbReference type="GO" id="GO:0009279">
    <property type="term" value="C:cell outer membrane"/>
    <property type="evidence" value="ECO:0007669"/>
    <property type="project" value="UniProtKB-SubCell"/>
</dbReference>
<keyword evidence="10" id="KW-0998">Cell outer membrane</keyword>
<evidence type="ECO:0000256" key="9">
    <source>
        <dbReference type="ARBA" id="ARBA00023136"/>
    </source>
</evidence>
<evidence type="ECO:0000256" key="10">
    <source>
        <dbReference type="ARBA" id="ARBA00023237"/>
    </source>
</evidence>
<comment type="subunit">
    <text evidence="2">Homotrimer.</text>
</comment>
<dbReference type="GO" id="GO:0015288">
    <property type="term" value="F:porin activity"/>
    <property type="evidence" value="ECO:0007669"/>
    <property type="project" value="UniProtKB-KW"/>
</dbReference>
<sequence>MKKQLTAAPLLLSLATAASAQGSVTLYGIVDAGITYRSNERTGTGPGATGHSDLGLSSGNLSGSRWGLRGTEQLGGGWRAIFTLEDGFDISNGRAGQGGRLFGRQSYVGLGNPRYGTLTLGRQYTPLDDFVSGVAPVSYVGGFGAHPGDIDDLDQTVRVDNSVKYTSANYAGFSFGAMYGFGNQAGSVKRRGTWSVGAGYANGPLKLGAGFERSDNSKTGPGDSSAGGWAGGDDGTFNSSISEGYASAQTQQIVATGATWDFGSTVVGVNYSNVQYRAGAQSLFRGHASFNIAGVFTRWQASPAAQLFLGYSYTRGSELDGLDERAVYHNVSAGATYDLSRRTTVYLLAGWQHASGSTLDANGQVVAASASVSDKGNGHSSASRSQALVSLGIRQRF</sequence>
<protein>
    <submittedName>
        <fullName evidence="14">Porin</fullName>
    </submittedName>
</protein>
<dbReference type="SUPFAM" id="SSF56935">
    <property type="entry name" value="Porins"/>
    <property type="match status" value="1"/>
</dbReference>
<evidence type="ECO:0000256" key="12">
    <source>
        <dbReference type="SAM" id="SignalP"/>
    </source>
</evidence>
<dbReference type="InterPro" id="IPR023614">
    <property type="entry name" value="Porin_dom_sf"/>
</dbReference>
<keyword evidence="9" id="KW-0472">Membrane</keyword>
<dbReference type="InterPro" id="IPR033900">
    <property type="entry name" value="Gram_neg_porin_domain"/>
</dbReference>
<dbReference type="PANTHER" id="PTHR34501">
    <property type="entry name" value="PROTEIN YDDL-RELATED"/>
    <property type="match status" value="1"/>
</dbReference>
<evidence type="ECO:0000256" key="11">
    <source>
        <dbReference type="SAM" id="MobiDB-lite"/>
    </source>
</evidence>
<reference evidence="15" key="1">
    <citation type="submission" date="2017-09" db="EMBL/GenBank/DDBJ databases">
        <title>FDA dAtabase for Regulatory Grade micrObial Sequences (FDA-ARGOS): Supporting development and validation of Infectious Disease Dx tests.</title>
        <authorList>
            <person name="Minogue T."/>
            <person name="Wolcott M."/>
            <person name="Wasieloski L."/>
            <person name="Aguilar W."/>
            <person name="Moore D."/>
            <person name="Tallon L."/>
            <person name="Sadzewicz L."/>
            <person name="Ott S."/>
            <person name="Zhao X."/>
            <person name="Nagaraj S."/>
            <person name="Vavikolanu K."/>
            <person name="Aluvathingal J."/>
            <person name="Nadendla S."/>
            <person name="Sichtig H."/>
        </authorList>
    </citation>
    <scope>NUCLEOTIDE SEQUENCE [LARGE SCALE GENOMIC DNA]</scope>
    <source>
        <strain evidence="15">FDAARGOS_390</strain>
    </source>
</reference>
<evidence type="ECO:0000256" key="8">
    <source>
        <dbReference type="ARBA" id="ARBA00023114"/>
    </source>
</evidence>
<dbReference type="Pfam" id="PF13609">
    <property type="entry name" value="Porin_4"/>
    <property type="match status" value="1"/>
</dbReference>
<dbReference type="InterPro" id="IPR001702">
    <property type="entry name" value="Porin_Gram-ve"/>
</dbReference>
<evidence type="ECO:0000259" key="13">
    <source>
        <dbReference type="Pfam" id="PF13609"/>
    </source>
</evidence>
<dbReference type="Gene3D" id="2.40.160.10">
    <property type="entry name" value="Porin"/>
    <property type="match status" value="1"/>
</dbReference>
<keyword evidence="5" id="KW-0812">Transmembrane</keyword>
<dbReference type="PRINTS" id="PR00182">
    <property type="entry name" value="ECOLNEIPORIN"/>
</dbReference>
<dbReference type="Proteomes" id="UP000220629">
    <property type="component" value="Unassembled WGS sequence"/>
</dbReference>
<accession>A0A2A7SES4</accession>
<dbReference type="EMBL" id="PDDY01000001">
    <property type="protein sequence ID" value="PEH41760.1"/>
    <property type="molecule type" value="Genomic_DNA"/>
</dbReference>
<evidence type="ECO:0000313" key="15">
    <source>
        <dbReference type="Proteomes" id="UP000220629"/>
    </source>
</evidence>
<name>A0A2A7SES4_BURGA</name>
<dbReference type="InterPro" id="IPR050298">
    <property type="entry name" value="Gram-neg_bact_OMP"/>
</dbReference>
<evidence type="ECO:0000256" key="3">
    <source>
        <dbReference type="ARBA" id="ARBA00022448"/>
    </source>
</evidence>
<comment type="subcellular location">
    <subcellularLocation>
        <location evidence="1">Cell outer membrane</location>
        <topology evidence="1">Multi-pass membrane protein</topology>
    </subcellularLocation>
</comment>
<keyword evidence="8" id="KW-0626">Porin</keyword>
<evidence type="ECO:0000256" key="1">
    <source>
        <dbReference type="ARBA" id="ARBA00004571"/>
    </source>
</evidence>
<evidence type="ECO:0000256" key="5">
    <source>
        <dbReference type="ARBA" id="ARBA00022692"/>
    </source>
</evidence>
<keyword evidence="3" id="KW-0813">Transport</keyword>